<gene>
    <name evidence="2" type="ORF">METZ01_LOCUS115916</name>
</gene>
<evidence type="ECO:0000259" key="1">
    <source>
        <dbReference type="Pfam" id="PF00814"/>
    </source>
</evidence>
<protein>
    <recommendedName>
        <fullName evidence="1">Gcp-like domain-containing protein</fullName>
    </recommendedName>
</protein>
<dbReference type="Pfam" id="PF00814">
    <property type="entry name" value="TsaD"/>
    <property type="match status" value="1"/>
</dbReference>
<reference evidence="2" key="1">
    <citation type="submission" date="2018-05" db="EMBL/GenBank/DDBJ databases">
        <authorList>
            <person name="Lanie J.A."/>
            <person name="Ng W.-L."/>
            <person name="Kazmierczak K.M."/>
            <person name="Andrzejewski T.M."/>
            <person name="Davidsen T.M."/>
            <person name="Wayne K.J."/>
            <person name="Tettelin H."/>
            <person name="Glass J.I."/>
            <person name="Rusch D."/>
            <person name="Podicherti R."/>
            <person name="Tsui H.-C.T."/>
            <person name="Winkler M.E."/>
        </authorList>
    </citation>
    <scope>NUCLEOTIDE SEQUENCE</scope>
</reference>
<dbReference type="InterPro" id="IPR000905">
    <property type="entry name" value="Gcp-like_dom"/>
</dbReference>
<dbReference type="InterPro" id="IPR043129">
    <property type="entry name" value="ATPase_NBD"/>
</dbReference>
<organism evidence="2">
    <name type="scientific">marine metagenome</name>
    <dbReference type="NCBI Taxonomy" id="408172"/>
    <lineage>
        <taxon>unclassified sequences</taxon>
        <taxon>metagenomes</taxon>
        <taxon>ecological metagenomes</taxon>
    </lineage>
</organism>
<sequence length="145" mass="16679">MILFSSALELELNNVNIMNNLIIDAATDKIFLSVIIDKNIYTCSHENSKSNFEKLIILITDFLNKNKTSFDEIDKIYVNRGPGSFAGIRNSLSIVKGLFLTQKIDYYCFSFLDFDKSTNIKYEDVPILCDKFKIKKNLIKPLYLS</sequence>
<dbReference type="EMBL" id="UINC01014865">
    <property type="protein sequence ID" value="SVA63062.1"/>
    <property type="molecule type" value="Genomic_DNA"/>
</dbReference>
<feature type="domain" description="Gcp-like" evidence="1">
    <location>
        <begin position="51"/>
        <end position="107"/>
    </location>
</feature>
<evidence type="ECO:0000313" key="2">
    <source>
        <dbReference type="EMBL" id="SVA63062.1"/>
    </source>
</evidence>
<dbReference type="AlphaFoldDB" id="A0A381XEU7"/>
<dbReference type="Gene3D" id="3.30.420.40">
    <property type="match status" value="1"/>
</dbReference>
<name>A0A381XEU7_9ZZZZ</name>
<proteinExistence type="predicted"/>
<accession>A0A381XEU7</accession>
<dbReference type="SUPFAM" id="SSF53067">
    <property type="entry name" value="Actin-like ATPase domain"/>
    <property type="match status" value="1"/>
</dbReference>